<keyword evidence="1" id="KW-0347">Helicase</keyword>
<proteinExistence type="predicted"/>
<dbReference type="Pfam" id="PF21196">
    <property type="entry name" value="PcrA_UvrD_tudor"/>
    <property type="match status" value="1"/>
</dbReference>
<accession>A0ABS3W2D3</accession>
<gene>
    <name evidence="1" type="ORF">GSF22_33820</name>
</gene>
<evidence type="ECO:0000313" key="2">
    <source>
        <dbReference type="Proteomes" id="UP000823521"/>
    </source>
</evidence>
<keyword evidence="1" id="KW-0067">ATP-binding</keyword>
<name>A0ABS3W2D3_MICEH</name>
<dbReference type="GO" id="GO:0004386">
    <property type="term" value="F:helicase activity"/>
    <property type="evidence" value="ECO:0007669"/>
    <property type="project" value="UniProtKB-KW"/>
</dbReference>
<dbReference type="Proteomes" id="UP000823521">
    <property type="component" value="Unassembled WGS sequence"/>
</dbReference>
<organism evidence="1 2">
    <name type="scientific">Micromonospora echinofusca</name>
    <dbReference type="NCBI Taxonomy" id="47858"/>
    <lineage>
        <taxon>Bacteria</taxon>
        <taxon>Bacillati</taxon>
        <taxon>Actinomycetota</taxon>
        <taxon>Actinomycetes</taxon>
        <taxon>Micromonosporales</taxon>
        <taxon>Micromonosporaceae</taxon>
        <taxon>Micromonospora</taxon>
    </lineage>
</organism>
<sequence length="88" mass="9319">SRGGGFIGGTPKAAALARQLGVDGSRLRTASELPQAPKVSVGDRVNHQRYGLGRVLAVEGHGPGARAQIDFGDQKLWLVLRHAPIDRL</sequence>
<keyword evidence="1" id="KW-0547">Nucleotide-binding</keyword>
<feature type="non-terminal residue" evidence="1">
    <location>
        <position position="1"/>
    </location>
</feature>
<evidence type="ECO:0000313" key="1">
    <source>
        <dbReference type="EMBL" id="MBO4210932.1"/>
    </source>
</evidence>
<keyword evidence="2" id="KW-1185">Reference proteome</keyword>
<protein>
    <submittedName>
        <fullName evidence="1">ATP-dependent DNA helicase PcrA</fullName>
    </submittedName>
</protein>
<dbReference type="EMBL" id="WVUH01000689">
    <property type="protein sequence ID" value="MBO4210932.1"/>
    <property type="molecule type" value="Genomic_DNA"/>
</dbReference>
<comment type="caution">
    <text evidence="1">The sequence shown here is derived from an EMBL/GenBank/DDBJ whole genome shotgun (WGS) entry which is preliminary data.</text>
</comment>
<keyword evidence="1" id="KW-0378">Hydrolase</keyword>
<reference evidence="1 2" key="1">
    <citation type="submission" date="2019-12" db="EMBL/GenBank/DDBJ databases">
        <title>Whole genome sequencing of endophytic Actinobacterium Micromonospora sp. MPMI6T.</title>
        <authorList>
            <person name="Evv R."/>
            <person name="Podile A.R."/>
        </authorList>
    </citation>
    <scope>NUCLEOTIDE SEQUENCE [LARGE SCALE GENOMIC DNA]</scope>
    <source>
        <strain evidence="1 2">MPMI6</strain>
    </source>
</reference>